<evidence type="ECO:0000313" key="11">
    <source>
        <dbReference type="EMBL" id="ETW83732.1"/>
    </source>
</evidence>
<evidence type="ECO:0000256" key="9">
    <source>
        <dbReference type="RuleBase" id="RU000461"/>
    </source>
</evidence>
<dbReference type="PRINTS" id="PR00465">
    <property type="entry name" value="EP450IV"/>
</dbReference>
<dbReference type="InterPro" id="IPR002403">
    <property type="entry name" value="Cyt_P450_E_grp-IV"/>
</dbReference>
<keyword evidence="5 9" id="KW-0560">Oxidoreductase</keyword>
<name>W4KD00_HETIT</name>
<dbReference type="InterPro" id="IPR001128">
    <property type="entry name" value="Cyt_P450"/>
</dbReference>
<sequence length="569" mass="63392">MSLISIAPLLVASDAIAIMLATSLASYLCFKRYEPQHPLPLFILLCIIPSALSLLLVPFFSTKSKASIWAFTSYYFLILFYTTTYRLSPLHPLAKFKGPTLAKVSKWWASYVCATGKQHLYYKALHDRYGDIIRVGPNELSIRNAAAIQPVLGTTGLPKGPWWDNRSQPPSLVGQRDPSVHAHRRKPWNRGFTSAALKEYEVIIAKRCRQLQECFEQKVEDVNGGVATVDISAWLSYFTTDFMGDMAFGGGFELMADGGDVKGVWHIFEAGLELAAILGHTSWILSLLNRLPGWQDQIIERMRNFARVNVARRLKLGATRKDLFYHLSDEAGVEPARPPPSVLAADGSLAIIAGSDTTATVLTALLYYLLSDKTAYARLQAEVDSAFPQGEEPLDAVKMAGMEYLNACINEAMRLQPPVPSGSQRSVLRGAGAKVIGQYIIPEETQLFIHTYSVHRDPRNFSPAPDSFLPTRWLTESTEQAHTGSAASHRTGRAYVHNTAAFFPFSFGPTICAGKNLALLEMRMVVCWLLQNFSFAPNEPKMERWEDGVQDFYVVKKPALRVSLSHRQR</sequence>
<dbReference type="GO" id="GO:0005506">
    <property type="term" value="F:iron ion binding"/>
    <property type="evidence" value="ECO:0007669"/>
    <property type="project" value="InterPro"/>
</dbReference>
<dbReference type="CDD" id="cd11061">
    <property type="entry name" value="CYP67-like"/>
    <property type="match status" value="1"/>
</dbReference>
<dbReference type="GO" id="GO:0020037">
    <property type="term" value="F:heme binding"/>
    <property type="evidence" value="ECO:0007669"/>
    <property type="project" value="InterPro"/>
</dbReference>
<dbReference type="Gene3D" id="1.10.630.10">
    <property type="entry name" value="Cytochrome P450"/>
    <property type="match status" value="1"/>
</dbReference>
<dbReference type="PANTHER" id="PTHR24305:SF187">
    <property type="entry name" value="P450, PUTATIVE (EUROFUNG)-RELATED"/>
    <property type="match status" value="1"/>
</dbReference>
<evidence type="ECO:0000256" key="10">
    <source>
        <dbReference type="SAM" id="Phobius"/>
    </source>
</evidence>
<keyword evidence="7 9" id="KW-0503">Monooxygenase</keyword>
<feature type="transmembrane region" description="Helical" evidence="10">
    <location>
        <begin position="41"/>
        <end position="60"/>
    </location>
</feature>
<dbReference type="HOGENOM" id="CLU_001570_14_10_1"/>
<evidence type="ECO:0000256" key="6">
    <source>
        <dbReference type="ARBA" id="ARBA00023004"/>
    </source>
</evidence>
<evidence type="ECO:0000256" key="2">
    <source>
        <dbReference type="ARBA" id="ARBA00005179"/>
    </source>
</evidence>
<dbReference type="Proteomes" id="UP000030671">
    <property type="component" value="Unassembled WGS sequence"/>
</dbReference>
<dbReference type="OrthoDB" id="6692864at2759"/>
<gene>
    <name evidence="11" type="ORF">HETIRDRAFT_472015</name>
</gene>
<comment type="pathway">
    <text evidence="2">Secondary metabolite biosynthesis.</text>
</comment>
<dbReference type="GO" id="GO:0004497">
    <property type="term" value="F:monooxygenase activity"/>
    <property type="evidence" value="ECO:0007669"/>
    <property type="project" value="UniProtKB-KW"/>
</dbReference>
<comment type="similarity">
    <text evidence="3 9">Belongs to the cytochrome P450 family.</text>
</comment>
<dbReference type="InterPro" id="IPR050121">
    <property type="entry name" value="Cytochrome_P450_monoxygenase"/>
</dbReference>
<keyword evidence="10" id="KW-0812">Transmembrane</keyword>
<dbReference type="KEGG" id="hir:HETIRDRAFT_472015"/>
<dbReference type="GO" id="GO:0016705">
    <property type="term" value="F:oxidoreductase activity, acting on paired donors, with incorporation or reduction of molecular oxygen"/>
    <property type="evidence" value="ECO:0007669"/>
    <property type="project" value="InterPro"/>
</dbReference>
<accession>W4KD00</accession>
<dbReference type="GeneID" id="20677431"/>
<evidence type="ECO:0000256" key="7">
    <source>
        <dbReference type="ARBA" id="ARBA00023033"/>
    </source>
</evidence>
<organism evidence="11 12">
    <name type="scientific">Heterobasidion irregulare (strain TC 32-1)</name>
    <dbReference type="NCBI Taxonomy" id="747525"/>
    <lineage>
        <taxon>Eukaryota</taxon>
        <taxon>Fungi</taxon>
        <taxon>Dikarya</taxon>
        <taxon>Basidiomycota</taxon>
        <taxon>Agaricomycotina</taxon>
        <taxon>Agaricomycetes</taxon>
        <taxon>Russulales</taxon>
        <taxon>Bondarzewiaceae</taxon>
        <taxon>Heterobasidion</taxon>
        <taxon>Heterobasidion annosum species complex</taxon>
    </lineage>
</organism>
<evidence type="ECO:0000256" key="8">
    <source>
        <dbReference type="PIRSR" id="PIRSR602403-1"/>
    </source>
</evidence>
<dbReference type="STRING" id="747525.W4KD00"/>
<evidence type="ECO:0000256" key="4">
    <source>
        <dbReference type="ARBA" id="ARBA00022723"/>
    </source>
</evidence>
<dbReference type="SUPFAM" id="SSF48264">
    <property type="entry name" value="Cytochrome P450"/>
    <property type="match status" value="1"/>
</dbReference>
<dbReference type="Pfam" id="PF00067">
    <property type="entry name" value="p450"/>
    <property type="match status" value="1"/>
</dbReference>
<keyword evidence="10" id="KW-1133">Transmembrane helix</keyword>
<keyword evidence="10" id="KW-0472">Membrane</keyword>
<evidence type="ECO:0000256" key="5">
    <source>
        <dbReference type="ARBA" id="ARBA00023002"/>
    </source>
</evidence>
<dbReference type="eggNOG" id="KOG0159">
    <property type="taxonomic scope" value="Eukaryota"/>
</dbReference>
<evidence type="ECO:0000256" key="1">
    <source>
        <dbReference type="ARBA" id="ARBA00001971"/>
    </source>
</evidence>
<evidence type="ECO:0000313" key="12">
    <source>
        <dbReference type="Proteomes" id="UP000030671"/>
    </source>
</evidence>
<dbReference type="InParanoid" id="W4KD00"/>
<dbReference type="PANTHER" id="PTHR24305">
    <property type="entry name" value="CYTOCHROME P450"/>
    <property type="match status" value="1"/>
</dbReference>
<comment type="cofactor">
    <cofactor evidence="1 8">
        <name>heme</name>
        <dbReference type="ChEBI" id="CHEBI:30413"/>
    </cofactor>
</comment>
<feature type="transmembrane region" description="Helical" evidence="10">
    <location>
        <begin position="6"/>
        <end position="29"/>
    </location>
</feature>
<dbReference type="PROSITE" id="PS00086">
    <property type="entry name" value="CYTOCHROME_P450"/>
    <property type="match status" value="1"/>
</dbReference>
<protein>
    <submittedName>
        <fullName evidence="11">Uncharacterized protein</fullName>
    </submittedName>
</protein>
<keyword evidence="4 8" id="KW-0479">Metal-binding</keyword>
<keyword evidence="8 9" id="KW-0349">Heme</keyword>
<proteinExistence type="inferred from homology"/>
<evidence type="ECO:0000256" key="3">
    <source>
        <dbReference type="ARBA" id="ARBA00010617"/>
    </source>
</evidence>
<feature type="binding site" description="axial binding residue" evidence="8">
    <location>
        <position position="512"/>
    </location>
    <ligand>
        <name>heme</name>
        <dbReference type="ChEBI" id="CHEBI:30413"/>
    </ligand>
    <ligandPart>
        <name>Fe</name>
        <dbReference type="ChEBI" id="CHEBI:18248"/>
    </ligandPart>
</feature>
<dbReference type="RefSeq" id="XP_009543489.1">
    <property type="nucleotide sequence ID" value="XM_009545194.1"/>
</dbReference>
<feature type="transmembrane region" description="Helical" evidence="10">
    <location>
        <begin position="66"/>
        <end position="87"/>
    </location>
</feature>
<dbReference type="InterPro" id="IPR017972">
    <property type="entry name" value="Cyt_P450_CS"/>
</dbReference>
<dbReference type="AlphaFoldDB" id="W4KD00"/>
<dbReference type="PRINTS" id="PR00385">
    <property type="entry name" value="P450"/>
</dbReference>
<keyword evidence="6 8" id="KW-0408">Iron</keyword>
<dbReference type="EMBL" id="KI925456">
    <property type="protein sequence ID" value="ETW83732.1"/>
    <property type="molecule type" value="Genomic_DNA"/>
</dbReference>
<dbReference type="InterPro" id="IPR036396">
    <property type="entry name" value="Cyt_P450_sf"/>
</dbReference>
<reference evidence="11 12" key="1">
    <citation type="journal article" date="2012" name="New Phytol.">
        <title>Insight into trade-off between wood decay and parasitism from the genome of a fungal forest pathogen.</title>
        <authorList>
            <person name="Olson A."/>
            <person name="Aerts A."/>
            <person name="Asiegbu F."/>
            <person name="Belbahri L."/>
            <person name="Bouzid O."/>
            <person name="Broberg A."/>
            <person name="Canback B."/>
            <person name="Coutinho P.M."/>
            <person name="Cullen D."/>
            <person name="Dalman K."/>
            <person name="Deflorio G."/>
            <person name="van Diepen L.T."/>
            <person name="Dunand C."/>
            <person name="Duplessis S."/>
            <person name="Durling M."/>
            <person name="Gonthier P."/>
            <person name="Grimwood J."/>
            <person name="Fossdal C.G."/>
            <person name="Hansson D."/>
            <person name="Henrissat B."/>
            <person name="Hietala A."/>
            <person name="Himmelstrand K."/>
            <person name="Hoffmeister D."/>
            <person name="Hogberg N."/>
            <person name="James T.Y."/>
            <person name="Karlsson M."/>
            <person name="Kohler A."/>
            <person name="Kues U."/>
            <person name="Lee Y.H."/>
            <person name="Lin Y.C."/>
            <person name="Lind M."/>
            <person name="Lindquist E."/>
            <person name="Lombard V."/>
            <person name="Lucas S."/>
            <person name="Lunden K."/>
            <person name="Morin E."/>
            <person name="Murat C."/>
            <person name="Park J."/>
            <person name="Raffaello T."/>
            <person name="Rouze P."/>
            <person name="Salamov A."/>
            <person name="Schmutz J."/>
            <person name="Solheim H."/>
            <person name="Stahlberg J."/>
            <person name="Velez H."/>
            <person name="de Vries R.P."/>
            <person name="Wiebenga A."/>
            <person name="Woodward S."/>
            <person name="Yakovlev I."/>
            <person name="Garbelotto M."/>
            <person name="Martin F."/>
            <person name="Grigoriev I.V."/>
            <person name="Stenlid J."/>
        </authorList>
    </citation>
    <scope>NUCLEOTIDE SEQUENCE [LARGE SCALE GENOMIC DNA]</scope>
    <source>
        <strain evidence="11 12">TC 32-1</strain>
    </source>
</reference>
<keyword evidence="12" id="KW-1185">Reference proteome</keyword>